<dbReference type="PANTHER" id="PTHR45904">
    <property type="entry name" value="TRNA (URACIL-5-)-METHYLTRANSFERASE"/>
    <property type="match status" value="1"/>
</dbReference>
<evidence type="ECO:0000256" key="5">
    <source>
        <dbReference type="ARBA" id="ARBA00047278"/>
    </source>
</evidence>
<keyword evidence="2 6" id="KW-0808">Transferase</keyword>
<organism evidence="8 9">
    <name type="scientific">Stichopus japonicus</name>
    <name type="common">Sea cucumber</name>
    <dbReference type="NCBI Taxonomy" id="307972"/>
    <lineage>
        <taxon>Eukaryota</taxon>
        <taxon>Metazoa</taxon>
        <taxon>Echinodermata</taxon>
        <taxon>Eleutherozoa</taxon>
        <taxon>Echinozoa</taxon>
        <taxon>Holothuroidea</taxon>
        <taxon>Aspidochirotacea</taxon>
        <taxon>Aspidochirotida</taxon>
        <taxon>Stichopodidae</taxon>
        <taxon>Apostichopus</taxon>
    </lineage>
</organism>
<dbReference type="EC" id="2.1.1.35" evidence="4"/>
<dbReference type="CDD" id="cd02440">
    <property type="entry name" value="AdoMet_MTases"/>
    <property type="match status" value="1"/>
</dbReference>
<dbReference type="PROSITE" id="PS51687">
    <property type="entry name" value="SAM_MT_RNA_M5U"/>
    <property type="match status" value="1"/>
</dbReference>
<dbReference type="InterPro" id="IPR010280">
    <property type="entry name" value="U5_MeTrfase_fam"/>
</dbReference>
<gene>
    <name evidence="8" type="ORF">BSL78_24116</name>
</gene>
<evidence type="ECO:0000313" key="8">
    <source>
        <dbReference type="EMBL" id="PIK39048.1"/>
    </source>
</evidence>
<feature type="region of interest" description="Disordered" evidence="7">
    <location>
        <begin position="32"/>
        <end position="58"/>
    </location>
</feature>
<dbReference type="Gene3D" id="3.40.50.150">
    <property type="entry name" value="Vaccinia Virus protein VP39"/>
    <property type="match status" value="1"/>
</dbReference>
<feature type="region of interest" description="Disordered" evidence="7">
    <location>
        <begin position="473"/>
        <end position="546"/>
    </location>
</feature>
<reference evidence="8 9" key="1">
    <citation type="journal article" date="2017" name="PLoS Biol.">
        <title>The sea cucumber genome provides insights into morphological evolution and visceral regeneration.</title>
        <authorList>
            <person name="Zhang X."/>
            <person name="Sun L."/>
            <person name="Yuan J."/>
            <person name="Sun Y."/>
            <person name="Gao Y."/>
            <person name="Zhang L."/>
            <person name="Li S."/>
            <person name="Dai H."/>
            <person name="Hamel J.F."/>
            <person name="Liu C."/>
            <person name="Yu Y."/>
            <person name="Liu S."/>
            <person name="Lin W."/>
            <person name="Guo K."/>
            <person name="Jin S."/>
            <person name="Xu P."/>
            <person name="Storey K.B."/>
            <person name="Huan P."/>
            <person name="Zhang T."/>
            <person name="Zhou Y."/>
            <person name="Zhang J."/>
            <person name="Lin C."/>
            <person name="Li X."/>
            <person name="Xing L."/>
            <person name="Huo D."/>
            <person name="Sun M."/>
            <person name="Wang L."/>
            <person name="Mercier A."/>
            <person name="Li F."/>
            <person name="Yang H."/>
            <person name="Xiang J."/>
        </authorList>
    </citation>
    <scope>NUCLEOTIDE SEQUENCE [LARGE SCALE GENOMIC DNA]</scope>
    <source>
        <strain evidence="8">Shaxun</strain>
        <tissue evidence="8">Muscle</tissue>
    </source>
</reference>
<evidence type="ECO:0000256" key="2">
    <source>
        <dbReference type="ARBA" id="ARBA00022679"/>
    </source>
</evidence>
<evidence type="ECO:0000313" key="9">
    <source>
        <dbReference type="Proteomes" id="UP000230750"/>
    </source>
</evidence>
<sequence>NEEGRQAALKTIKGYQWKKKILFAKEADPVVDPVTAKRKNEAEEPEDDPKKPKLSAEESVVNAVTPLAHLPYEEQLAMKETAMKDFLTFLTDKFQSNIPEMRKWLNEQRSANDGRCISLESIKPSPIVDGYRNKCEFSIGKSREGKEKIVGFRIGQYKGGHTAVASPLPCKNLSPGSKRVVEHMQAYLDQSELRYFDVVSHEGHWSQLTVRTTERSEVMAILQLHPQDLSKEDFEAEKQKLREYFTSGPGSSSGLTSLYLQLVGKSLKEKGFQTNFYLVLGDTHVTEELLGLKFRISQDAFFQVNTKAAEVLFQTAGDWAEVTKDSVLLDVCCGTGTIGLSLAHRVKKVIGVELCKQAVEDAKVNAKNNGIENATYICGKAEDRLPSVMQDISDSEKVIGIIDPPRAGLREYKIKDKGYMAGDNILNRLCRPVSIRYRGTPFRLTKAVPVDLFPHSKHCELILLFQREDSISDSSEVPAPVKGPSTKAKNLSTAGNEKPAPLSEEGQTAAAESQNKQEDKSVNPGMTEGAVDDVKEAEMKDEVDAE</sequence>
<proteinExistence type="inferred from homology"/>
<protein>
    <recommendedName>
        <fullName evidence="4">tRNA (uracil(54)-C(5))-methyltransferase</fullName>
        <ecNumber evidence="4">2.1.1.35</ecNumber>
    </recommendedName>
</protein>
<comment type="similarity">
    <text evidence="6">Belongs to the class I-like SAM-binding methyltransferase superfamily. RNA M5U methyltransferase family.</text>
</comment>
<dbReference type="STRING" id="307972.A0A2G8JTK5"/>
<feature type="binding site" evidence="6">
    <location>
        <position position="303"/>
    </location>
    <ligand>
        <name>S-adenosyl-L-methionine</name>
        <dbReference type="ChEBI" id="CHEBI:59789"/>
    </ligand>
</feature>
<keyword evidence="9" id="KW-1185">Reference proteome</keyword>
<dbReference type="InterPro" id="IPR029063">
    <property type="entry name" value="SAM-dependent_MTases_sf"/>
</dbReference>
<comment type="caution">
    <text evidence="8">The sequence shown here is derived from an EMBL/GenBank/DDBJ whole genome shotgun (WGS) entry which is preliminary data.</text>
</comment>
<evidence type="ECO:0000256" key="6">
    <source>
        <dbReference type="PROSITE-ProRule" id="PRU01024"/>
    </source>
</evidence>
<dbReference type="Gene3D" id="2.40.50.1070">
    <property type="match status" value="1"/>
</dbReference>
<dbReference type="PANTHER" id="PTHR45904:SF2">
    <property type="entry name" value="TRNA (URACIL-5-)-METHYLTRANSFERASE HOMOLOG A"/>
    <property type="match status" value="1"/>
</dbReference>
<dbReference type="AlphaFoldDB" id="A0A2G8JTK5"/>
<evidence type="ECO:0000256" key="7">
    <source>
        <dbReference type="SAM" id="MobiDB-lite"/>
    </source>
</evidence>
<evidence type="ECO:0000256" key="1">
    <source>
        <dbReference type="ARBA" id="ARBA00022603"/>
    </source>
</evidence>
<evidence type="ECO:0000256" key="3">
    <source>
        <dbReference type="ARBA" id="ARBA00022691"/>
    </source>
</evidence>
<accession>A0A2G8JTK5</accession>
<keyword evidence="3 6" id="KW-0949">S-adenosyl-L-methionine</keyword>
<feature type="active site" description="Nucleophile" evidence="6">
    <location>
        <position position="430"/>
    </location>
</feature>
<feature type="compositionally biased region" description="Basic and acidic residues" evidence="7">
    <location>
        <begin position="38"/>
        <end position="56"/>
    </location>
</feature>
<keyword evidence="1 6" id="KW-0489">Methyltransferase</keyword>
<comment type="caution">
    <text evidence="6">Lacks conserved residue(s) required for the propagation of feature annotation.</text>
</comment>
<name>A0A2G8JTK5_STIJA</name>
<feature type="binding site" evidence="6">
    <location>
        <position position="403"/>
    </location>
    <ligand>
        <name>S-adenosyl-L-methionine</name>
        <dbReference type="ChEBI" id="CHEBI:59789"/>
    </ligand>
</feature>
<evidence type="ECO:0000256" key="4">
    <source>
        <dbReference type="ARBA" id="ARBA00033763"/>
    </source>
</evidence>
<feature type="binding site" evidence="6">
    <location>
        <position position="353"/>
    </location>
    <ligand>
        <name>S-adenosyl-L-methionine</name>
        <dbReference type="ChEBI" id="CHEBI:59789"/>
    </ligand>
</feature>
<feature type="compositionally biased region" description="Basic and acidic residues" evidence="7">
    <location>
        <begin position="532"/>
        <end position="546"/>
    </location>
</feature>
<comment type="catalytic activity">
    <reaction evidence="5">
        <text>uridine(54) in tRNA + S-adenosyl-L-methionine = 5-methyluridine(54) in tRNA + S-adenosyl-L-homocysteine + H(+)</text>
        <dbReference type="Rhea" id="RHEA:42712"/>
        <dbReference type="Rhea" id="RHEA-COMP:10167"/>
        <dbReference type="Rhea" id="RHEA-COMP:10193"/>
        <dbReference type="ChEBI" id="CHEBI:15378"/>
        <dbReference type="ChEBI" id="CHEBI:57856"/>
        <dbReference type="ChEBI" id="CHEBI:59789"/>
        <dbReference type="ChEBI" id="CHEBI:65315"/>
        <dbReference type="ChEBI" id="CHEBI:74447"/>
        <dbReference type="EC" id="2.1.1.35"/>
    </reaction>
    <physiologicalReaction direction="left-to-right" evidence="5">
        <dbReference type="Rhea" id="RHEA:42713"/>
    </physiologicalReaction>
</comment>
<dbReference type="GO" id="GO:0030697">
    <property type="term" value="F:tRNA (uracil(54)-C5)-methyltransferase activity, S-adenosyl methionine-dependent"/>
    <property type="evidence" value="ECO:0007669"/>
    <property type="project" value="UniProtKB-EC"/>
</dbReference>
<dbReference type="Proteomes" id="UP000230750">
    <property type="component" value="Unassembled WGS sequence"/>
</dbReference>
<dbReference type="GO" id="GO:0006396">
    <property type="term" value="P:RNA processing"/>
    <property type="evidence" value="ECO:0007669"/>
    <property type="project" value="InterPro"/>
</dbReference>
<dbReference type="InterPro" id="IPR045850">
    <property type="entry name" value="TRM2_met"/>
</dbReference>
<dbReference type="OrthoDB" id="10250660at2759"/>
<dbReference type="GO" id="GO:0032259">
    <property type="term" value="P:methylation"/>
    <property type="evidence" value="ECO:0007669"/>
    <property type="project" value="UniProtKB-KW"/>
</dbReference>
<feature type="non-terminal residue" evidence="8">
    <location>
        <position position="1"/>
    </location>
</feature>
<dbReference type="SUPFAM" id="SSF53335">
    <property type="entry name" value="S-adenosyl-L-methionine-dependent methyltransferases"/>
    <property type="match status" value="1"/>
</dbReference>
<dbReference type="EMBL" id="MRZV01001283">
    <property type="protein sequence ID" value="PIK39048.1"/>
    <property type="molecule type" value="Genomic_DNA"/>
</dbReference>
<dbReference type="GO" id="GO:0003723">
    <property type="term" value="F:RNA binding"/>
    <property type="evidence" value="ECO:0007669"/>
    <property type="project" value="TreeGrafter"/>
</dbReference>
<dbReference type="Pfam" id="PF05958">
    <property type="entry name" value="tRNA_U5-meth_tr"/>
    <property type="match status" value="1"/>
</dbReference>